<proteinExistence type="predicted"/>
<protein>
    <submittedName>
        <fullName evidence="2">Uncharacterized protein</fullName>
    </submittedName>
</protein>
<keyword evidence="3" id="KW-1185">Reference proteome</keyword>
<dbReference type="Proteomes" id="UP000053477">
    <property type="component" value="Unassembled WGS sequence"/>
</dbReference>
<keyword evidence="1" id="KW-0812">Transmembrane</keyword>
<organism evidence="2 3">
    <name type="scientific">Schizopora paradoxa</name>
    <dbReference type="NCBI Taxonomy" id="27342"/>
    <lineage>
        <taxon>Eukaryota</taxon>
        <taxon>Fungi</taxon>
        <taxon>Dikarya</taxon>
        <taxon>Basidiomycota</taxon>
        <taxon>Agaricomycotina</taxon>
        <taxon>Agaricomycetes</taxon>
        <taxon>Hymenochaetales</taxon>
        <taxon>Schizoporaceae</taxon>
        <taxon>Schizopora</taxon>
    </lineage>
</organism>
<evidence type="ECO:0000313" key="3">
    <source>
        <dbReference type="Proteomes" id="UP000053477"/>
    </source>
</evidence>
<keyword evidence="1" id="KW-1133">Transmembrane helix</keyword>
<dbReference type="InParanoid" id="A0A0H2RRV7"/>
<sequence length="163" mass="18421">MDRGGYVVSRIRSQSSFNEISLNFAPPIISVILISNSRAASIPRRSNLAIIFILVIVVDMASPFGVLEDTSPNTPNATLGMWRPRCDDRCRFVNEDHLRQNGNPGVDSSFYLQSSDDCFHANPLNKLSVEADRFSDSIYVRRVFFDPAFCRPFDCKWLGRLVN</sequence>
<reference evidence="2 3" key="1">
    <citation type="submission" date="2015-04" db="EMBL/GenBank/DDBJ databases">
        <title>Complete genome sequence of Schizopora paradoxa KUC8140, a cosmopolitan wood degrader in East Asia.</title>
        <authorList>
            <consortium name="DOE Joint Genome Institute"/>
            <person name="Min B."/>
            <person name="Park H."/>
            <person name="Jang Y."/>
            <person name="Kim J.-J."/>
            <person name="Kim K.H."/>
            <person name="Pangilinan J."/>
            <person name="Lipzen A."/>
            <person name="Riley R."/>
            <person name="Grigoriev I.V."/>
            <person name="Spatafora J.W."/>
            <person name="Choi I.-G."/>
        </authorList>
    </citation>
    <scope>NUCLEOTIDE SEQUENCE [LARGE SCALE GENOMIC DNA]</scope>
    <source>
        <strain evidence="2 3">KUC8140</strain>
    </source>
</reference>
<accession>A0A0H2RRV7</accession>
<feature type="transmembrane region" description="Helical" evidence="1">
    <location>
        <begin position="48"/>
        <end position="67"/>
    </location>
</feature>
<keyword evidence="1" id="KW-0472">Membrane</keyword>
<dbReference type="EMBL" id="KQ085945">
    <property type="protein sequence ID" value="KLO14337.1"/>
    <property type="molecule type" value="Genomic_DNA"/>
</dbReference>
<evidence type="ECO:0000313" key="2">
    <source>
        <dbReference type="EMBL" id="KLO14337.1"/>
    </source>
</evidence>
<gene>
    <name evidence="2" type="ORF">SCHPADRAFT_319546</name>
</gene>
<evidence type="ECO:0000256" key="1">
    <source>
        <dbReference type="SAM" id="Phobius"/>
    </source>
</evidence>
<name>A0A0H2RRV7_9AGAM</name>
<dbReference type="AlphaFoldDB" id="A0A0H2RRV7"/>